<evidence type="ECO:0000256" key="4">
    <source>
        <dbReference type="ARBA" id="ARBA00023315"/>
    </source>
</evidence>
<organism evidence="7 8">
    <name type="scientific">Mycolicibacterium mageritense</name>
    <name type="common">Mycobacterium mageritense</name>
    <dbReference type="NCBI Taxonomy" id="53462"/>
    <lineage>
        <taxon>Bacteria</taxon>
        <taxon>Bacillati</taxon>
        <taxon>Actinomycetota</taxon>
        <taxon>Actinomycetes</taxon>
        <taxon>Mycobacteriales</taxon>
        <taxon>Mycobacteriaceae</taxon>
        <taxon>Mycolicibacterium</taxon>
    </lineage>
</organism>
<feature type="binding site" evidence="5">
    <location>
        <begin position="93"/>
        <end position="95"/>
    </location>
    <ligand>
        <name>acetyl-CoA</name>
        <dbReference type="ChEBI" id="CHEBI:57288"/>
    </ligand>
</feature>
<gene>
    <name evidence="7" type="primary">eis</name>
    <name evidence="7" type="ORF">MMAGJ_65420</name>
</gene>
<evidence type="ECO:0000256" key="2">
    <source>
        <dbReference type="ARBA" id="ARBA00022488"/>
    </source>
</evidence>
<dbReference type="SUPFAM" id="SSF55729">
    <property type="entry name" value="Acyl-CoA N-acyltransferases (Nat)"/>
    <property type="match status" value="1"/>
</dbReference>
<sequence length="408" mass="44481">MALSNSVIAPATELTLDTATEADWTAMTLLGGTAFGEIGHPDSIAAWRTMVPADDAAVVVRDGADVVGQCFFLELSLTVPGGAVLPTAGISFVAVAPTHRRRGILRMMYTELHQRIADRGYPIAALTASEGGIYGRFGYGPATIEQLVSIDRRFAEFHASVPDPGGVRLVKPAEHRDTFAEIYERWRRGTPGGLVRPTALWDDLLADRENTRGGGSELFAFLHPDGYVLYRVHGDDPMNMRVAEFVAATTDADVALWRALLGMDLMEKVDVWTYPDEILPQLLTNPRLVRVTSSADDLWLRIMDIPCTLEARRYQADLDLVLEVSDGFRSDGGRFALEIRDGRARCTPTENPADVELGLDVLGSLYLGGYRPDGFAVANRLRSNDPAAVRRLGAAFASEVPAQLGYGF</sequence>
<reference evidence="7 8" key="1">
    <citation type="journal article" date="2019" name="Emerg. Microbes Infect.">
        <title>Comprehensive subspecies identification of 175 nontuberculous mycobacteria species based on 7547 genomic profiles.</title>
        <authorList>
            <person name="Matsumoto Y."/>
            <person name="Kinjo T."/>
            <person name="Motooka D."/>
            <person name="Nabeya D."/>
            <person name="Jung N."/>
            <person name="Uechi K."/>
            <person name="Horii T."/>
            <person name="Iida T."/>
            <person name="Fujita J."/>
            <person name="Nakamura S."/>
        </authorList>
    </citation>
    <scope>NUCLEOTIDE SEQUENCE [LARGE SCALE GENOMIC DNA]</scope>
    <source>
        <strain evidence="7 8">JCM 12375</strain>
    </source>
</reference>
<dbReference type="CDD" id="cd04301">
    <property type="entry name" value="NAT_SF"/>
    <property type="match status" value="1"/>
</dbReference>
<dbReference type="InterPro" id="IPR000182">
    <property type="entry name" value="GNAT_dom"/>
</dbReference>
<feature type="active site" description="Proton acceptor; via carboxylate" evidence="5">
    <location>
        <position position="408"/>
    </location>
</feature>
<dbReference type="Gene3D" id="3.40.630.30">
    <property type="match status" value="2"/>
</dbReference>
<dbReference type="NCBIfam" id="NF002367">
    <property type="entry name" value="PRK01346.1-4"/>
    <property type="match status" value="1"/>
</dbReference>
<dbReference type="Pfam" id="PF13527">
    <property type="entry name" value="Acetyltransf_9"/>
    <property type="match status" value="1"/>
</dbReference>
<dbReference type="InterPro" id="IPR041380">
    <property type="entry name" value="Acetyltransf_17"/>
</dbReference>
<dbReference type="PANTHER" id="PTHR37817">
    <property type="entry name" value="N-ACETYLTRANSFERASE EIS"/>
    <property type="match status" value="1"/>
</dbReference>
<comment type="subunit">
    <text evidence="5">Homohexamer; trimer of dimers.</text>
</comment>
<name>A0ABN5YHT4_MYCME</name>
<feature type="binding site" evidence="5">
    <location>
        <begin position="101"/>
        <end position="106"/>
    </location>
    <ligand>
        <name>acetyl-CoA</name>
        <dbReference type="ChEBI" id="CHEBI:57288"/>
    </ligand>
</feature>
<dbReference type="InterPro" id="IPR022902">
    <property type="entry name" value="NAcTrfase_Eis"/>
</dbReference>
<proteinExistence type="inferred from homology"/>
<evidence type="ECO:0000313" key="7">
    <source>
        <dbReference type="EMBL" id="BBX37260.1"/>
    </source>
</evidence>
<evidence type="ECO:0000313" key="8">
    <source>
        <dbReference type="Proteomes" id="UP000465622"/>
    </source>
</evidence>
<dbReference type="EMBL" id="AP022567">
    <property type="protein sequence ID" value="BBX37260.1"/>
    <property type="molecule type" value="Genomic_DNA"/>
</dbReference>
<evidence type="ECO:0000256" key="1">
    <source>
        <dbReference type="ARBA" id="ARBA00009213"/>
    </source>
</evidence>
<dbReference type="NCBIfam" id="NF002368">
    <property type="entry name" value="PRK01346.1-5"/>
    <property type="match status" value="1"/>
</dbReference>
<keyword evidence="4 5" id="KW-0012">Acyltransferase</keyword>
<dbReference type="Gene3D" id="3.30.1050.10">
    <property type="entry name" value="SCP2 sterol-binding domain"/>
    <property type="match status" value="1"/>
</dbReference>
<keyword evidence="8" id="KW-1185">Reference proteome</keyword>
<protein>
    <submittedName>
        <fullName evidence="7">UPF0256 protein</fullName>
    </submittedName>
</protein>
<dbReference type="Proteomes" id="UP000465622">
    <property type="component" value="Chromosome"/>
</dbReference>
<evidence type="ECO:0000256" key="5">
    <source>
        <dbReference type="HAMAP-Rule" id="MF_01812"/>
    </source>
</evidence>
<dbReference type="Pfam" id="PF13530">
    <property type="entry name" value="SCP2_2"/>
    <property type="match status" value="1"/>
</dbReference>
<dbReference type="InterPro" id="IPR051554">
    <property type="entry name" value="Acetyltransferase_Eis"/>
</dbReference>
<dbReference type="Pfam" id="PF17668">
    <property type="entry name" value="Acetyltransf_17"/>
    <property type="match status" value="1"/>
</dbReference>
<comment type="similarity">
    <text evidence="1 5">Belongs to the acetyltransferase Eis family.</text>
</comment>
<dbReference type="InterPro" id="IPR016181">
    <property type="entry name" value="Acyl_CoA_acyltransferase"/>
</dbReference>
<dbReference type="InterPro" id="IPR025559">
    <property type="entry name" value="Eis_dom"/>
</dbReference>
<dbReference type="InterPro" id="IPR036527">
    <property type="entry name" value="SCP2_sterol-bd_dom_sf"/>
</dbReference>
<keyword evidence="3 5" id="KW-0808">Transferase</keyword>
<dbReference type="PANTHER" id="PTHR37817:SF1">
    <property type="entry name" value="N-ACETYLTRANSFERASE EIS"/>
    <property type="match status" value="1"/>
</dbReference>
<dbReference type="PROSITE" id="PS51186">
    <property type="entry name" value="GNAT"/>
    <property type="match status" value="1"/>
</dbReference>
<feature type="binding site" evidence="5">
    <location>
        <begin position="129"/>
        <end position="130"/>
    </location>
    <ligand>
        <name>acetyl-CoA</name>
        <dbReference type="ChEBI" id="CHEBI:57288"/>
    </ligand>
</feature>
<dbReference type="HAMAP" id="MF_01812">
    <property type="entry name" value="Eis"/>
    <property type="match status" value="1"/>
</dbReference>
<feature type="domain" description="N-acetyltransferase" evidence="6">
    <location>
        <begin position="14"/>
        <end position="174"/>
    </location>
</feature>
<keyword evidence="2" id="KW-1036">Host cytoplasmic vesicle</keyword>
<feature type="active site" description="Proton donor" evidence="5">
    <location>
        <position position="134"/>
    </location>
</feature>
<evidence type="ECO:0000256" key="3">
    <source>
        <dbReference type="ARBA" id="ARBA00022679"/>
    </source>
</evidence>
<evidence type="ECO:0000259" key="6">
    <source>
        <dbReference type="PROSITE" id="PS51186"/>
    </source>
</evidence>
<accession>A0ABN5YHT4</accession>
<dbReference type="SUPFAM" id="SSF55718">
    <property type="entry name" value="SCP-like"/>
    <property type="match status" value="1"/>
</dbReference>